<protein>
    <submittedName>
        <fullName evidence="1">Uncharacterized protein</fullName>
    </submittedName>
</protein>
<comment type="caution">
    <text evidence="1">The sequence shown here is derived from an EMBL/GenBank/DDBJ whole genome shotgun (WGS) entry which is preliminary data.</text>
</comment>
<reference evidence="2" key="1">
    <citation type="journal article" date="2016" name="Nat. Biotechnol.">
        <title>Sequencing wild and cultivated cassava and related species reveals extensive interspecific hybridization and genetic diversity.</title>
        <authorList>
            <person name="Bredeson J.V."/>
            <person name="Lyons J.B."/>
            <person name="Prochnik S.E."/>
            <person name="Wu G.A."/>
            <person name="Ha C.M."/>
            <person name="Edsinger-Gonzales E."/>
            <person name="Grimwood J."/>
            <person name="Schmutz J."/>
            <person name="Rabbi I.Y."/>
            <person name="Egesi C."/>
            <person name="Nauluvula P."/>
            <person name="Lebot V."/>
            <person name="Ndunguru J."/>
            <person name="Mkamilo G."/>
            <person name="Bart R.S."/>
            <person name="Setter T.L."/>
            <person name="Gleadow R.M."/>
            <person name="Kulakow P."/>
            <person name="Ferguson M.E."/>
            <person name="Rounsley S."/>
            <person name="Rokhsar D.S."/>
        </authorList>
    </citation>
    <scope>NUCLEOTIDE SEQUENCE [LARGE SCALE GENOMIC DNA]</scope>
    <source>
        <strain evidence="2">cv. AM560-2</strain>
    </source>
</reference>
<sequence>MEISLKLIWKKVIFICRIFFRYTANWKTLCGTLCNYSGFDLFFFLKKNFWIRLASSVGIRERDSKAQIHVDVFLWEAVASDGQSTWIDMLYKYCTSAPQSEALYEF</sequence>
<dbReference type="Proteomes" id="UP000091857">
    <property type="component" value="Chromosome 6"/>
</dbReference>
<name>A0ACB7HKR7_MANES</name>
<proteinExistence type="predicted"/>
<organism evidence="1 2">
    <name type="scientific">Manihot esculenta</name>
    <name type="common">Cassava</name>
    <name type="synonym">Jatropha manihot</name>
    <dbReference type="NCBI Taxonomy" id="3983"/>
    <lineage>
        <taxon>Eukaryota</taxon>
        <taxon>Viridiplantae</taxon>
        <taxon>Streptophyta</taxon>
        <taxon>Embryophyta</taxon>
        <taxon>Tracheophyta</taxon>
        <taxon>Spermatophyta</taxon>
        <taxon>Magnoliopsida</taxon>
        <taxon>eudicotyledons</taxon>
        <taxon>Gunneridae</taxon>
        <taxon>Pentapetalae</taxon>
        <taxon>rosids</taxon>
        <taxon>fabids</taxon>
        <taxon>Malpighiales</taxon>
        <taxon>Euphorbiaceae</taxon>
        <taxon>Crotonoideae</taxon>
        <taxon>Manihoteae</taxon>
        <taxon>Manihot</taxon>
    </lineage>
</organism>
<evidence type="ECO:0000313" key="1">
    <source>
        <dbReference type="EMBL" id="KAG8652756.1"/>
    </source>
</evidence>
<keyword evidence="2" id="KW-1185">Reference proteome</keyword>
<accession>A0ACB7HKR7</accession>
<evidence type="ECO:0000313" key="2">
    <source>
        <dbReference type="Proteomes" id="UP000091857"/>
    </source>
</evidence>
<gene>
    <name evidence="1" type="ORF">MANES_06G127050v8</name>
</gene>
<dbReference type="EMBL" id="CM004392">
    <property type="protein sequence ID" value="KAG8652756.1"/>
    <property type="molecule type" value="Genomic_DNA"/>
</dbReference>